<protein>
    <submittedName>
        <fullName evidence="2">Uncharacterized protein</fullName>
    </submittedName>
</protein>
<dbReference type="RefSeq" id="WP_169160231.1">
    <property type="nucleotide sequence ID" value="NZ_JABBFW010000005.1"/>
</dbReference>
<keyword evidence="1" id="KW-1133">Transmembrane helix</keyword>
<gene>
    <name evidence="2" type="ORF">HHL10_10150</name>
</gene>
<proteinExistence type="predicted"/>
<name>A0A848F7K5_9BURK</name>
<comment type="caution">
    <text evidence="2">The sequence shown here is derived from an EMBL/GenBank/DDBJ whole genome shotgun (WGS) entry which is preliminary data.</text>
</comment>
<keyword evidence="3" id="KW-1185">Reference proteome</keyword>
<keyword evidence="1" id="KW-0812">Transmembrane</keyword>
<evidence type="ECO:0000256" key="1">
    <source>
        <dbReference type="SAM" id="Phobius"/>
    </source>
</evidence>
<sequence length="123" mass="13042">MGWLSALRLVPWSEVIEAAPGLVRGARRIFDRSQELPAAEALAEATAPTADPTAALQAQVQQLTARLDELTAQQQASAGLIETLSEHNARLVEAVQTLRLQLRWLTAGAAVLAVAVVALALRG</sequence>
<organism evidence="2 3">
    <name type="scientific">Azohydromonas caseinilytica</name>
    <dbReference type="NCBI Taxonomy" id="2728836"/>
    <lineage>
        <taxon>Bacteria</taxon>
        <taxon>Pseudomonadati</taxon>
        <taxon>Pseudomonadota</taxon>
        <taxon>Betaproteobacteria</taxon>
        <taxon>Burkholderiales</taxon>
        <taxon>Sphaerotilaceae</taxon>
        <taxon>Azohydromonas</taxon>
    </lineage>
</organism>
<evidence type="ECO:0000313" key="2">
    <source>
        <dbReference type="EMBL" id="NML15342.1"/>
    </source>
</evidence>
<keyword evidence="1" id="KW-0472">Membrane</keyword>
<dbReference type="AlphaFoldDB" id="A0A848F7K5"/>
<dbReference type="EMBL" id="JABBFW010000005">
    <property type="protein sequence ID" value="NML15342.1"/>
    <property type="molecule type" value="Genomic_DNA"/>
</dbReference>
<evidence type="ECO:0000313" key="3">
    <source>
        <dbReference type="Proteomes" id="UP000574067"/>
    </source>
</evidence>
<dbReference type="Proteomes" id="UP000574067">
    <property type="component" value="Unassembled WGS sequence"/>
</dbReference>
<accession>A0A848F7K5</accession>
<feature type="transmembrane region" description="Helical" evidence="1">
    <location>
        <begin position="102"/>
        <end position="121"/>
    </location>
</feature>
<reference evidence="2 3" key="1">
    <citation type="submission" date="2020-04" db="EMBL/GenBank/DDBJ databases">
        <title>Azohydromonas sp. isolated from soil.</title>
        <authorList>
            <person name="Dahal R.H."/>
        </authorList>
    </citation>
    <scope>NUCLEOTIDE SEQUENCE [LARGE SCALE GENOMIC DNA]</scope>
    <source>
        <strain evidence="2 3">G-1-1-14</strain>
    </source>
</reference>